<dbReference type="Gene3D" id="4.10.1130.20">
    <property type="match status" value="2"/>
</dbReference>
<gene>
    <name evidence="8" type="primary">LOC117647612</name>
</gene>
<evidence type="ECO:0000259" key="6">
    <source>
        <dbReference type="PROSITE" id="PS51401"/>
    </source>
</evidence>
<dbReference type="AlphaFoldDB" id="A0A6P8Z5H7"/>
<protein>
    <submittedName>
        <fullName evidence="8">Cysteine and histidine-rich domain-containing protein</fullName>
    </submittedName>
</protein>
<dbReference type="InterPro" id="IPR007051">
    <property type="entry name" value="CHORD_dom"/>
</dbReference>
<accession>A0A6P8Z5H7</accession>
<name>A0A6P8Z5H7_THRPL</name>
<dbReference type="RefSeq" id="XP_034245350.1">
    <property type="nucleotide sequence ID" value="XM_034389459.1"/>
</dbReference>
<feature type="domain" description="CHORD" evidence="6">
    <location>
        <begin position="148"/>
        <end position="207"/>
    </location>
</feature>
<dbReference type="KEGG" id="tpal:117647612"/>
<dbReference type="OrthoDB" id="10261079at2759"/>
<dbReference type="GO" id="GO:0046872">
    <property type="term" value="F:metal ion binding"/>
    <property type="evidence" value="ECO:0007669"/>
    <property type="project" value="UniProtKB-KW"/>
</dbReference>
<dbReference type="PROSITE" id="PS51203">
    <property type="entry name" value="CS"/>
    <property type="match status" value="1"/>
</dbReference>
<dbReference type="PANTHER" id="PTHR46983">
    <property type="entry name" value="CYSTEINE AND HISTIDINE-RICH DOMAIN-CONTAINING PROTEIN 1"/>
    <property type="match status" value="1"/>
</dbReference>
<sequence>MPQELLFCYNVGCGQKYNPDENKEDSCTHHPGQPVFHDAYKGWGCCNKKTTDFTEFLNIRGCTKSFHSNIAPPEPERQVVDKSTKDEVIVVKPPTQTSLERPPFESPLTELKPSIAASLKQQIEGIVKLGSSANEIPGDGIPPIGTSCKNGGCKVLYEGVRSIDDQCIHHPGFPVFHEGMKFWSCCVRRTSDFNVFLEQAGCSTGKHVWFKKQDKSGVSCRYDWHQTGNFTVVSVFAKKYDPVKSVVKVNPIRLVINLYFPETEDCFNLDVELGGVVNVAECSAQMLGTKVEVKLRKAEPAAWKNLCISRGVGDTQSTPSSESSSSTATLESRVDAVDLSDL</sequence>
<organism evidence="8">
    <name type="scientific">Thrips palmi</name>
    <name type="common">Melon thrips</name>
    <dbReference type="NCBI Taxonomy" id="161013"/>
    <lineage>
        <taxon>Eukaryota</taxon>
        <taxon>Metazoa</taxon>
        <taxon>Ecdysozoa</taxon>
        <taxon>Arthropoda</taxon>
        <taxon>Hexapoda</taxon>
        <taxon>Insecta</taxon>
        <taxon>Pterygota</taxon>
        <taxon>Neoptera</taxon>
        <taxon>Paraneoptera</taxon>
        <taxon>Thysanoptera</taxon>
        <taxon>Terebrantia</taxon>
        <taxon>Thripoidea</taxon>
        <taxon>Thripidae</taxon>
        <taxon>Thrips</taxon>
    </lineage>
</organism>
<evidence type="ECO:0000256" key="4">
    <source>
        <dbReference type="SAM" id="MobiDB-lite"/>
    </source>
</evidence>
<evidence type="ECO:0000259" key="5">
    <source>
        <dbReference type="PROSITE" id="PS51203"/>
    </source>
</evidence>
<evidence type="ECO:0000313" key="7">
    <source>
        <dbReference type="Proteomes" id="UP000515158"/>
    </source>
</evidence>
<dbReference type="Proteomes" id="UP000515158">
    <property type="component" value="Unplaced"/>
</dbReference>
<dbReference type="Pfam" id="PF04968">
    <property type="entry name" value="CHORD"/>
    <property type="match status" value="2"/>
</dbReference>
<dbReference type="PROSITE" id="PS51401">
    <property type="entry name" value="CHORD"/>
    <property type="match status" value="2"/>
</dbReference>
<dbReference type="CTD" id="42874"/>
<dbReference type="InterPro" id="IPR008978">
    <property type="entry name" value="HSP20-like_chaperone"/>
</dbReference>
<dbReference type="Pfam" id="PF04969">
    <property type="entry name" value="CS"/>
    <property type="match status" value="1"/>
</dbReference>
<evidence type="ECO:0000256" key="1">
    <source>
        <dbReference type="ARBA" id="ARBA00022723"/>
    </source>
</evidence>
<keyword evidence="7" id="KW-1185">Reference proteome</keyword>
<dbReference type="SUPFAM" id="SSF49764">
    <property type="entry name" value="HSP20-like chaperones"/>
    <property type="match status" value="1"/>
</dbReference>
<keyword evidence="3" id="KW-0862">Zinc</keyword>
<feature type="compositionally biased region" description="Low complexity" evidence="4">
    <location>
        <begin position="315"/>
        <end position="331"/>
    </location>
</feature>
<dbReference type="FunCoup" id="A0A6P8Z5H7">
    <property type="interactions" value="2196"/>
</dbReference>
<keyword evidence="2" id="KW-0677">Repeat</keyword>
<evidence type="ECO:0000256" key="3">
    <source>
        <dbReference type="ARBA" id="ARBA00022833"/>
    </source>
</evidence>
<proteinExistence type="predicted"/>
<evidence type="ECO:0000313" key="8">
    <source>
        <dbReference type="RefSeq" id="XP_034245350.1"/>
    </source>
</evidence>
<dbReference type="InterPro" id="IPR007052">
    <property type="entry name" value="CS_dom"/>
</dbReference>
<dbReference type="InParanoid" id="A0A6P8Z5H7"/>
<feature type="domain" description="CS" evidence="5">
    <location>
        <begin position="217"/>
        <end position="307"/>
    </location>
</feature>
<dbReference type="InterPro" id="IPR039790">
    <property type="entry name" value="CHRD1"/>
</dbReference>
<dbReference type="PANTHER" id="PTHR46983:SF3">
    <property type="entry name" value="CHPADIPLOID STATE MAINTENANCE PROTEIN CHPA"/>
    <property type="match status" value="1"/>
</dbReference>
<reference evidence="8" key="1">
    <citation type="submission" date="2025-08" db="UniProtKB">
        <authorList>
            <consortium name="RefSeq"/>
        </authorList>
    </citation>
    <scope>IDENTIFICATION</scope>
    <source>
        <tissue evidence="8">Total insect</tissue>
    </source>
</reference>
<dbReference type="GeneID" id="117647612"/>
<evidence type="ECO:0000256" key="2">
    <source>
        <dbReference type="ARBA" id="ARBA00022737"/>
    </source>
</evidence>
<dbReference type="Gene3D" id="2.60.40.790">
    <property type="match status" value="1"/>
</dbReference>
<feature type="domain" description="CHORD" evidence="6">
    <location>
        <begin position="8"/>
        <end position="67"/>
    </location>
</feature>
<keyword evidence="1" id="KW-0479">Metal-binding</keyword>
<feature type="region of interest" description="Disordered" evidence="4">
    <location>
        <begin position="312"/>
        <end position="342"/>
    </location>
</feature>